<dbReference type="Proteomes" id="UP001444625">
    <property type="component" value="Unassembled WGS sequence"/>
</dbReference>
<evidence type="ECO:0000313" key="2">
    <source>
        <dbReference type="Proteomes" id="UP001444625"/>
    </source>
</evidence>
<organism evidence="1 2">
    <name type="scientific">Ornithinibacillus xuwenensis</name>
    <dbReference type="NCBI Taxonomy" id="3144668"/>
    <lineage>
        <taxon>Bacteria</taxon>
        <taxon>Bacillati</taxon>
        <taxon>Bacillota</taxon>
        <taxon>Bacilli</taxon>
        <taxon>Bacillales</taxon>
        <taxon>Bacillaceae</taxon>
        <taxon>Ornithinibacillus</taxon>
    </lineage>
</organism>
<accession>A0ABU9XCA6</accession>
<evidence type="ECO:0008006" key="3">
    <source>
        <dbReference type="Google" id="ProtNLM"/>
    </source>
</evidence>
<protein>
    <recommendedName>
        <fullName evidence="3">Transposase</fullName>
    </recommendedName>
</protein>
<dbReference type="EMBL" id="JBDIML010000001">
    <property type="protein sequence ID" value="MEN2765670.1"/>
    <property type="molecule type" value="Genomic_DNA"/>
</dbReference>
<dbReference type="RefSeq" id="WP_345823146.1">
    <property type="nucleotide sequence ID" value="NZ_JBDIML010000001.1"/>
</dbReference>
<evidence type="ECO:0000313" key="1">
    <source>
        <dbReference type="EMBL" id="MEN2765670.1"/>
    </source>
</evidence>
<name>A0ABU9XCA6_9BACI</name>
<keyword evidence="2" id="KW-1185">Reference proteome</keyword>
<comment type="caution">
    <text evidence="1">The sequence shown here is derived from an EMBL/GenBank/DDBJ whole genome shotgun (WGS) entry which is preliminary data.</text>
</comment>
<gene>
    <name evidence="1" type="ORF">ABC228_00580</name>
</gene>
<proteinExistence type="predicted"/>
<sequence>MSSVKSNKTVAMGIDLASKPDVTVQAAVWVNPTHETLVDFITDVSTIPKELMLHK</sequence>
<reference evidence="1 2" key="1">
    <citation type="submission" date="2024-05" db="EMBL/GenBank/DDBJ databases">
        <authorList>
            <person name="Haq I."/>
            <person name="Ullah Z."/>
            <person name="Ahmad R."/>
            <person name="Li M."/>
            <person name="Tong Y."/>
        </authorList>
    </citation>
    <scope>NUCLEOTIDE SEQUENCE [LARGE SCALE GENOMIC DNA]</scope>
    <source>
        <strain evidence="1 2">16A2E</strain>
    </source>
</reference>